<evidence type="ECO:0000256" key="1">
    <source>
        <dbReference type="PIRSR" id="PIRSR605019-1"/>
    </source>
</evidence>
<protein>
    <submittedName>
        <fullName evidence="2">DNA-3-methyladenine glycosylase I</fullName>
    </submittedName>
</protein>
<dbReference type="GO" id="GO:0008725">
    <property type="term" value="F:DNA-3-methyladenine glycosylase activity"/>
    <property type="evidence" value="ECO:0007669"/>
    <property type="project" value="InterPro"/>
</dbReference>
<proteinExistence type="predicted"/>
<keyword evidence="3" id="KW-1185">Reference proteome</keyword>
<dbReference type="GO" id="GO:0006284">
    <property type="term" value="P:base-excision repair"/>
    <property type="evidence" value="ECO:0007669"/>
    <property type="project" value="InterPro"/>
</dbReference>
<comment type="caution">
    <text evidence="2">The sequence shown here is derived from an EMBL/GenBank/DDBJ whole genome shotgun (WGS) entry which is preliminary data.</text>
</comment>
<keyword evidence="1" id="KW-0862">Zinc</keyword>
<dbReference type="PANTHER" id="PTHR30037">
    <property type="entry name" value="DNA-3-METHYLADENINE GLYCOSYLASE 1"/>
    <property type="match status" value="1"/>
</dbReference>
<dbReference type="EMBL" id="SMBZ01000030">
    <property type="protein sequence ID" value="TCV10893.1"/>
    <property type="molecule type" value="Genomic_DNA"/>
</dbReference>
<feature type="binding site" evidence="1">
    <location>
        <position position="195"/>
    </location>
    <ligand>
        <name>Zn(2+)</name>
        <dbReference type="ChEBI" id="CHEBI:29105"/>
    </ligand>
</feature>
<keyword evidence="1" id="KW-0479">Metal-binding</keyword>
<dbReference type="SUPFAM" id="SSF48150">
    <property type="entry name" value="DNA-glycosylase"/>
    <property type="match status" value="1"/>
</dbReference>
<sequence>MSKVGFRTKFFKYNMITPSLHRCPWCGTDELYVEYHDKEWGRQVKDDQTLFEFLILESAQAGLSWITILRRREGYRRLFADFDVHRVAAFTADDVDRIVLDPAIIRHRGKIEAAIQNAKIFIAIQQEFGSFYTYLYRFMPENKRLENRRSSMRDIPVDSEESKAIAKDLKKRGVKFFGSTICYAYMQAVGMVNDHLLDCDFRD</sequence>
<evidence type="ECO:0000313" key="3">
    <source>
        <dbReference type="Proteomes" id="UP000295197"/>
    </source>
</evidence>
<dbReference type="GO" id="GO:0046872">
    <property type="term" value="F:metal ion binding"/>
    <property type="evidence" value="ECO:0007669"/>
    <property type="project" value="UniProtKB-KW"/>
</dbReference>
<dbReference type="Gene3D" id="1.10.340.30">
    <property type="entry name" value="Hypothetical protein, domain 2"/>
    <property type="match status" value="1"/>
</dbReference>
<dbReference type="InterPro" id="IPR011257">
    <property type="entry name" value="DNA_glycosylase"/>
</dbReference>
<dbReference type="PANTHER" id="PTHR30037:SF4">
    <property type="entry name" value="DNA-3-METHYLADENINE GLYCOSYLASE I"/>
    <property type="match status" value="1"/>
</dbReference>
<dbReference type="AlphaFoldDB" id="A0A4R3VWE4"/>
<feature type="binding site" evidence="1">
    <location>
        <position position="36"/>
    </location>
    <ligand>
        <name>Zn(2+)</name>
        <dbReference type="ChEBI" id="CHEBI:29105"/>
    </ligand>
</feature>
<gene>
    <name evidence="2" type="ORF">EDC17_103021</name>
</gene>
<dbReference type="InterPro" id="IPR005019">
    <property type="entry name" value="Adenine_glyco"/>
</dbReference>
<feature type="binding site" evidence="1">
    <location>
        <position position="199"/>
    </location>
    <ligand>
        <name>Zn(2+)</name>
        <dbReference type="ChEBI" id="CHEBI:29105"/>
    </ligand>
</feature>
<feature type="binding site" evidence="1">
    <location>
        <position position="23"/>
    </location>
    <ligand>
        <name>Zn(2+)</name>
        <dbReference type="ChEBI" id="CHEBI:29105"/>
    </ligand>
</feature>
<dbReference type="Pfam" id="PF03352">
    <property type="entry name" value="Adenine_glyco"/>
    <property type="match status" value="1"/>
</dbReference>
<evidence type="ECO:0000313" key="2">
    <source>
        <dbReference type="EMBL" id="TCV10893.1"/>
    </source>
</evidence>
<name>A0A4R3VWE4_9SPHI</name>
<organism evidence="2 3">
    <name type="scientific">Sphingobacterium alimentarium</name>
    <dbReference type="NCBI Taxonomy" id="797292"/>
    <lineage>
        <taxon>Bacteria</taxon>
        <taxon>Pseudomonadati</taxon>
        <taxon>Bacteroidota</taxon>
        <taxon>Sphingobacteriia</taxon>
        <taxon>Sphingobacteriales</taxon>
        <taxon>Sphingobacteriaceae</taxon>
        <taxon>Sphingobacterium</taxon>
    </lineage>
</organism>
<reference evidence="2 3" key="1">
    <citation type="submission" date="2019-03" db="EMBL/GenBank/DDBJ databases">
        <title>Genomic Encyclopedia of Type Strains, Phase IV (KMG-IV): sequencing the most valuable type-strain genomes for metagenomic binning, comparative biology and taxonomic classification.</title>
        <authorList>
            <person name="Goeker M."/>
        </authorList>
    </citation>
    <scope>NUCLEOTIDE SEQUENCE [LARGE SCALE GENOMIC DNA]</scope>
    <source>
        <strain evidence="2 3">DSM 22362</strain>
    </source>
</reference>
<dbReference type="InterPro" id="IPR052891">
    <property type="entry name" value="DNA-3mA_glycosylase"/>
</dbReference>
<accession>A0A4R3VWE4</accession>
<dbReference type="Proteomes" id="UP000295197">
    <property type="component" value="Unassembled WGS sequence"/>
</dbReference>